<protein>
    <submittedName>
        <fullName evidence="10">Cysteine and glycine-rich protein 1</fullName>
    </submittedName>
</protein>
<dbReference type="Gene3D" id="2.10.110.10">
    <property type="entry name" value="Cysteine Rich Protein"/>
    <property type="match status" value="1"/>
</dbReference>
<keyword evidence="3" id="KW-0677">Repeat</keyword>
<dbReference type="PANTHER" id="PTHR24215">
    <property type="entry name" value="RHO-GTPASE-ACTIVATING PROTEIN LRG1"/>
    <property type="match status" value="1"/>
</dbReference>
<dbReference type="PROSITE" id="PS00478">
    <property type="entry name" value="LIM_DOMAIN_1"/>
    <property type="match status" value="1"/>
</dbReference>
<dbReference type="EMBL" id="GCES01135964">
    <property type="protein sequence ID" value="JAQ50358.1"/>
    <property type="molecule type" value="Transcribed_RNA"/>
</dbReference>
<dbReference type="GO" id="GO:0060537">
    <property type="term" value="P:muscle tissue development"/>
    <property type="evidence" value="ECO:0007669"/>
    <property type="project" value="TreeGrafter"/>
</dbReference>
<dbReference type="PANTHER" id="PTHR24215:SF35">
    <property type="entry name" value="MUSCLE LIM PROTEIN MLP84B"/>
    <property type="match status" value="1"/>
</dbReference>
<keyword evidence="6" id="KW-0539">Nucleus</keyword>
<dbReference type="GO" id="GO:0046872">
    <property type="term" value="F:metal ion binding"/>
    <property type="evidence" value="ECO:0007669"/>
    <property type="project" value="UniProtKB-KW"/>
</dbReference>
<keyword evidence="4 7" id="KW-0862">Zinc</keyword>
<keyword evidence="5 7" id="KW-0440">LIM domain</keyword>
<accession>A0A146Q3C3</accession>
<organism evidence="10">
    <name type="scientific">Fundulus heteroclitus</name>
    <name type="common">Killifish</name>
    <name type="synonym">Mummichog</name>
    <dbReference type="NCBI Taxonomy" id="8078"/>
    <lineage>
        <taxon>Eukaryota</taxon>
        <taxon>Metazoa</taxon>
        <taxon>Chordata</taxon>
        <taxon>Craniata</taxon>
        <taxon>Vertebrata</taxon>
        <taxon>Euteleostomi</taxon>
        <taxon>Actinopterygii</taxon>
        <taxon>Neopterygii</taxon>
        <taxon>Teleostei</taxon>
        <taxon>Neoteleostei</taxon>
        <taxon>Acanthomorphata</taxon>
        <taxon>Ovalentaria</taxon>
        <taxon>Atherinomorphae</taxon>
        <taxon>Cyprinodontiformes</taxon>
        <taxon>Fundulidae</taxon>
        <taxon>Fundulus</taxon>
    </lineage>
</organism>
<evidence type="ECO:0000256" key="7">
    <source>
        <dbReference type="PROSITE-ProRule" id="PRU00125"/>
    </source>
</evidence>
<dbReference type="GO" id="GO:0042805">
    <property type="term" value="F:actinin binding"/>
    <property type="evidence" value="ECO:0007669"/>
    <property type="project" value="TreeGrafter"/>
</dbReference>
<name>A0A146Q3C3_FUNHE</name>
<dbReference type="CDD" id="cd09326">
    <property type="entry name" value="LIM_CRP_like"/>
    <property type="match status" value="1"/>
</dbReference>
<evidence type="ECO:0000256" key="8">
    <source>
        <dbReference type="SAM" id="MobiDB-lite"/>
    </source>
</evidence>
<dbReference type="GO" id="GO:0008307">
    <property type="term" value="F:structural constituent of muscle"/>
    <property type="evidence" value="ECO:0007669"/>
    <property type="project" value="TreeGrafter"/>
</dbReference>
<evidence type="ECO:0000256" key="4">
    <source>
        <dbReference type="ARBA" id="ARBA00022833"/>
    </source>
</evidence>
<dbReference type="Pfam" id="PF00412">
    <property type="entry name" value="LIM"/>
    <property type="match status" value="1"/>
</dbReference>
<dbReference type="PROSITE" id="PS50023">
    <property type="entry name" value="LIM_DOMAIN_2"/>
    <property type="match status" value="1"/>
</dbReference>
<reference evidence="10" key="1">
    <citation type="submission" date="2015-01" db="EMBL/GenBank/DDBJ databases">
        <title>EvidentialGene: Evidence-directed Construction of Complete mRNA Transcriptomes without Genomes.</title>
        <authorList>
            <person name="Gilbert D.G."/>
        </authorList>
    </citation>
    <scope>NUCLEOTIDE SEQUENCE</scope>
</reference>
<evidence type="ECO:0000256" key="1">
    <source>
        <dbReference type="ARBA" id="ARBA00004123"/>
    </source>
</evidence>
<dbReference type="SMART" id="SM00132">
    <property type="entry name" value="LIM"/>
    <property type="match status" value="1"/>
</dbReference>
<evidence type="ECO:0000313" key="10">
    <source>
        <dbReference type="EMBL" id="JAQ50357.1"/>
    </source>
</evidence>
<keyword evidence="2 7" id="KW-0479">Metal-binding</keyword>
<feature type="domain" description="LIM zinc-binding" evidence="9">
    <location>
        <begin position="9"/>
        <end position="69"/>
    </location>
</feature>
<evidence type="ECO:0000256" key="2">
    <source>
        <dbReference type="ARBA" id="ARBA00022723"/>
    </source>
</evidence>
<evidence type="ECO:0000256" key="3">
    <source>
        <dbReference type="ARBA" id="ARBA00022737"/>
    </source>
</evidence>
<comment type="subcellular location">
    <subcellularLocation>
        <location evidence="1">Nucleus</location>
    </subcellularLocation>
</comment>
<dbReference type="InterPro" id="IPR001781">
    <property type="entry name" value="Znf_LIM"/>
</dbReference>
<dbReference type="AlphaFoldDB" id="A0A146Q3C3"/>
<evidence type="ECO:0000256" key="5">
    <source>
        <dbReference type="ARBA" id="ARBA00023038"/>
    </source>
</evidence>
<sequence length="112" mass="12426">MPFEMTESEHCPRCDKPVFFAEEMNVAGKKWHKTCYKCGLCKRSLESTTLAVFESNIFCKHCYSRKYGPKGYGFGVGAGVLGMDSGEHLGNKETAMSTRSHDFVPGATADEE</sequence>
<dbReference type="GO" id="GO:0005634">
    <property type="term" value="C:nucleus"/>
    <property type="evidence" value="ECO:0007669"/>
    <property type="project" value="UniProtKB-SubCell"/>
</dbReference>
<dbReference type="FunFam" id="2.10.110.10:FF:000001">
    <property type="entry name" value="Cysteine and glycine-rich protein 1"/>
    <property type="match status" value="1"/>
</dbReference>
<feature type="region of interest" description="Disordered" evidence="8">
    <location>
        <begin position="91"/>
        <end position="112"/>
    </location>
</feature>
<dbReference type="SUPFAM" id="SSF57716">
    <property type="entry name" value="Glucocorticoid receptor-like (DNA-binding domain)"/>
    <property type="match status" value="2"/>
</dbReference>
<dbReference type="GO" id="GO:0030018">
    <property type="term" value="C:Z disc"/>
    <property type="evidence" value="ECO:0007669"/>
    <property type="project" value="TreeGrafter"/>
</dbReference>
<evidence type="ECO:0000256" key="6">
    <source>
        <dbReference type="ARBA" id="ARBA00023242"/>
    </source>
</evidence>
<dbReference type="EMBL" id="GCES01135965">
    <property type="protein sequence ID" value="JAQ50357.1"/>
    <property type="molecule type" value="Transcribed_RNA"/>
</dbReference>
<dbReference type="GO" id="GO:0045214">
    <property type="term" value="P:sarcomere organization"/>
    <property type="evidence" value="ECO:0007669"/>
    <property type="project" value="TreeGrafter"/>
</dbReference>
<proteinExistence type="predicted"/>
<evidence type="ECO:0000259" key="9">
    <source>
        <dbReference type="PROSITE" id="PS50023"/>
    </source>
</evidence>